<evidence type="ECO:0000313" key="2">
    <source>
        <dbReference type="Proteomes" id="UP001140453"/>
    </source>
</evidence>
<dbReference type="AlphaFoldDB" id="A0A9W8Z4Q4"/>
<proteinExistence type="predicted"/>
<sequence length="747" mass="76394">MVVSSTPGIIDGSTPGIIIGSTPGIVGSLPTKSSVLTGVTSTLTGSFPSMSGVTTAVISATSSSSRTTITIVPTDASMISLSSGIGPLLSSSLAMTSSSSSEMTPSVSADTAATTTIGIVSETFAPTAAYSDLTTSGVPESLSVNLSLFSSISGFQSSAALISFGTSSPAVLSTVLPSGVSMGTSSQILTTYSTITLGSASLTGVTLLAPRSPTSCFTLPTPAASLDLIAVAVVPQDDYNLNNPMIFAFGDNGTTPRYVSAMARGNPYVLNLSPGNTIKGQLGLQIPGEDALVFDGSGLSLYTGNCSALTQVLVDNFYAQLGSMAGTFSRPASVPVVSKRQSSSSSTFTVEVAVDAYLKTPSFSPNLTFGDSECALQSNNMGSETNNITWTCSYPPTTGGVASCEANVDSWLSDMSAPSTTPGNTTEVLATVSPFLLLSGESILDLFPGSDPALALGFTFMQQAEKAAKQAIGSVGPAACEVIHAFDSDDLVLEDDGPLGTQTLGSYMTAPPPSLAVNLAAIATALIVNVPRRKVNPTDNFLKQIATNFKSILGAFTHWLGGLGSHTTLGIPGLGGIGGFQETTLLRLTDPITAVISTTTLASPSMVPFTPTMTVTHILGDGWFNPSTYIVGPDANTAPRFPAMGSSGFDSKQLSIGTASISLEEYDFPVASSTPTYASSNIVDHLVATLAAMKTVHDGPQTDRHWDMTDDPPLETGTITSGASSNIHGPFIVVTTTLTFLGGGQLE</sequence>
<name>A0A9W8Z4Q4_9PEZI</name>
<protein>
    <submittedName>
        <fullName evidence="1">Uncharacterized protein</fullName>
    </submittedName>
</protein>
<organism evidence="1 2">
    <name type="scientific">Gnomoniopsis smithogilvyi</name>
    <dbReference type="NCBI Taxonomy" id="1191159"/>
    <lineage>
        <taxon>Eukaryota</taxon>
        <taxon>Fungi</taxon>
        <taxon>Dikarya</taxon>
        <taxon>Ascomycota</taxon>
        <taxon>Pezizomycotina</taxon>
        <taxon>Sordariomycetes</taxon>
        <taxon>Sordariomycetidae</taxon>
        <taxon>Diaporthales</taxon>
        <taxon>Gnomoniaceae</taxon>
        <taxon>Gnomoniopsis</taxon>
    </lineage>
</organism>
<dbReference type="Proteomes" id="UP001140453">
    <property type="component" value="Unassembled WGS sequence"/>
</dbReference>
<keyword evidence="2" id="KW-1185">Reference proteome</keyword>
<dbReference type="OrthoDB" id="5394947at2759"/>
<accession>A0A9W8Z4Q4</accession>
<dbReference type="EMBL" id="JAPEVB010000001">
    <property type="protein sequence ID" value="KAJ4397740.1"/>
    <property type="molecule type" value="Genomic_DNA"/>
</dbReference>
<reference evidence="1" key="1">
    <citation type="submission" date="2022-10" db="EMBL/GenBank/DDBJ databases">
        <title>Tapping the CABI collections for fungal endophytes: first genome assemblies for Collariella, Neodidymelliopsis, Ascochyta clinopodiicola, Didymella pomorum, Didymosphaeria variabile, Neocosmospora piperis and Neocucurbitaria cava.</title>
        <authorList>
            <person name="Hill R."/>
        </authorList>
    </citation>
    <scope>NUCLEOTIDE SEQUENCE</scope>
    <source>
        <strain evidence="1">IMI 355082</strain>
    </source>
</reference>
<gene>
    <name evidence="1" type="ORF">N0V93_001975</name>
</gene>
<evidence type="ECO:0000313" key="1">
    <source>
        <dbReference type="EMBL" id="KAJ4397740.1"/>
    </source>
</evidence>
<comment type="caution">
    <text evidence="1">The sequence shown here is derived from an EMBL/GenBank/DDBJ whole genome shotgun (WGS) entry which is preliminary data.</text>
</comment>